<name>A0AAF0EH63_9BASI</name>
<keyword evidence="3" id="KW-1185">Reference proteome</keyword>
<organism evidence="2 3">
    <name type="scientific">Malassezia equina</name>
    <dbReference type="NCBI Taxonomy" id="1381935"/>
    <lineage>
        <taxon>Eukaryota</taxon>
        <taxon>Fungi</taxon>
        <taxon>Dikarya</taxon>
        <taxon>Basidiomycota</taxon>
        <taxon>Ustilaginomycotina</taxon>
        <taxon>Malasseziomycetes</taxon>
        <taxon>Malasseziales</taxon>
        <taxon>Malasseziaceae</taxon>
        <taxon>Malassezia</taxon>
    </lineage>
</organism>
<evidence type="ECO:0000256" key="1">
    <source>
        <dbReference type="SAM" id="MobiDB-lite"/>
    </source>
</evidence>
<dbReference type="AlphaFoldDB" id="A0AAF0EH63"/>
<evidence type="ECO:0000313" key="2">
    <source>
        <dbReference type="EMBL" id="WFD22636.1"/>
    </source>
</evidence>
<dbReference type="EMBL" id="CP119901">
    <property type="protein sequence ID" value="WFD22636.1"/>
    <property type="molecule type" value="Genomic_DNA"/>
</dbReference>
<evidence type="ECO:0000313" key="3">
    <source>
        <dbReference type="Proteomes" id="UP001214415"/>
    </source>
</evidence>
<sequence length="163" mass="17997">MAWSVVWTSRDTALATALQAPHLPRPCEQVHTQLLRRIFSDVIVPAADQMHGTYTQHVRTVTPWFQHISASLDTMRRHAHLPPCEDTNALLPALLRANHAVHTPSHFPMAWPSSQARSPSLVSDDLPMLSSDATFILSPHHSVCEHDSPSSNDLPTTPGASPR</sequence>
<gene>
    <name evidence="2" type="ORF">MEQU1_001310</name>
</gene>
<feature type="region of interest" description="Disordered" evidence="1">
    <location>
        <begin position="141"/>
        <end position="163"/>
    </location>
</feature>
<dbReference type="Proteomes" id="UP001214415">
    <property type="component" value="Chromosome 2"/>
</dbReference>
<proteinExistence type="predicted"/>
<accession>A0AAF0EH63</accession>
<feature type="compositionally biased region" description="Polar residues" evidence="1">
    <location>
        <begin position="149"/>
        <end position="163"/>
    </location>
</feature>
<reference evidence="2" key="1">
    <citation type="submission" date="2023-03" db="EMBL/GenBank/DDBJ databases">
        <title>Mating type loci evolution in Malassezia.</title>
        <authorList>
            <person name="Coelho M.A."/>
        </authorList>
    </citation>
    <scope>NUCLEOTIDE SEQUENCE</scope>
    <source>
        <strain evidence="2">CBS 12830</strain>
    </source>
</reference>
<protein>
    <submittedName>
        <fullName evidence="2">Uncharacterized protein</fullName>
    </submittedName>
</protein>